<sequence length="130" mass="15499">MHERAVKKMWPLHMHLHYTVWRVRGGRNIPFLSLHLELYHQFSSANEPEKCSQWHNQVDTFSILVYFHFVIAQVEWEKVKVFYEQNNLKKLIICPNRFSHHSAKQILCSIYPSLSSFTYLAECEHKAGVN</sequence>
<dbReference type="AlphaFoldDB" id="K7MCL8"/>
<reference evidence="1" key="3">
    <citation type="submission" date="2018-07" db="EMBL/GenBank/DDBJ databases">
        <title>WGS assembly of Glycine max.</title>
        <authorList>
            <person name="Schmutz J."/>
            <person name="Cannon S."/>
            <person name="Schlueter J."/>
            <person name="Ma J."/>
            <person name="Mitros T."/>
            <person name="Nelson W."/>
            <person name="Hyten D."/>
            <person name="Song Q."/>
            <person name="Thelen J."/>
            <person name="Cheng J."/>
            <person name="Xu D."/>
            <person name="Hellsten U."/>
            <person name="May G."/>
            <person name="Yu Y."/>
            <person name="Sakurai T."/>
            <person name="Umezawa T."/>
            <person name="Bhattacharyya M."/>
            <person name="Sandhu D."/>
            <person name="Valliyodan B."/>
            <person name="Lindquist E."/>
            <person name="Peto M."/>
            <person name="Grant D."/>
            <person name="Shu S."/>
            <person name="Goodstein D."/>
            <person name="Barry K."/>
            <person name="Futrell-Griggs M."/>
            <person name="Abernathy B."/>
            <person name="Du J."/>
            <person name="Tian Z."/>
            <person name="Zhu L."/>
            <person name="Gill N."/>
            <person name="Joshi T."/>
            <person name="Libault M."/>
            <person name="Sethuraman A."/>
            <person name="Zhang X."/>
            <person name="Shinozaki K."/>
            <person name="Nguyen H."/>
            <person name="Wing R."/>
            <person name="Cregan P."/>
            <person name="Specht J."/>
            <person name="Grimwood J."/>
            <person name="Rokhsar D."/>
            <person name="Stacey G."/>
            <person name="Shoemaker R."/>
            <person name="Jackson S."/>
        </authorList>
    </citation>
    <scope>NUCLEOTIDE SEQUENCE</scope>
    <source>
        <tissue evidence="1">Callus</tissue>
    </source>
</reference>
<evidence type="ECO:0000313" key="2">
    <source>
        <dbReference type="EnsemblPlants" id="KRH12877"/>
    </source>
</evidence>
<keyword evidence="3" id="KW-1185">Reference proteome</keyword>
<dbReference type="EnsemblPlants" id="KRH12877">
    <property type="protein sequence ID" value="KRH12877"/>
    <property type="gene ID" value="GLYMA_15G201500"/>
</dbReference>
<gene>
    <name evidence="1" type="ORF">GLYMA_15G201500</name>
</gene>
<reference evidence="2" key="2">
    <citation type="submission" date="2018-02" db="UniProtKB">
        <authorList>
            <consortium name="EnsemblPlants"/>
        </authorList>
    </citation>
    <scope>IDENTIFICATION</scope>
    <source>
        <strain evidence="2">Williams 82</strain>
    </source>
</reference>
<proteinExistence type="predicted"/>
<dbReference type="EMBL" id="CM000848">
    <property type="protein sequence ID" value="KRH12877.1"/>
    <property type="molecule type" value="Genomic_DNA"/>
</dbReference>
<dbReference type="Proteomes" id="UP000008827">
    <property type="component" value="Chromosome 15"/>
</dbReference>
<reference evidence="1 2" key="1">
    <citation type="journal article" date="2010" name="Nature">
        <title>Genome sequence of the palaeopolyploid soybean.</title>
        <authorList>
            <person name="Schmutz J."/>
            <person name="Cannon S.B."/>
            <person name="Schlueter J."/>
            <person name="Ma J."/>
            <person name="Mitros T."/>
            <person name="Nelson W."/>
            <person name="Hyten D.L."/>
            <person name="Song Q."/>
            <person name="Thelen J.J."/>
            <person name="Cheng J."/>
            <person name="Xu D."/>
            <person name="Hellsten U."/>
            <person name="May G.D."/>
            <person name="Yu Y."/>
            <person name="Sakurai T."/>
            <person name="Umezawa T."/>
            <person name="Bhattacharyya M.K."/>
            <person name="Sandhu D."/>
            <person name="Valliyodan B."/>
            <person name="Lindquist E."/>
            <person name="Peto M."/>
            <person name="Grant D."/>
            <person name="Shu S."/>
            <person name="Goodstein D."/>
            <person name="Barry K."/>
            <person name="Futrell-Griggs M."/>
            <person name="Abernathy B."/>
            <person name="Du J."/>
            <person name="Tian Z."/>
            <person name="Zhu L."/>
            <person name="Gill N."/>
            <person name="Joshi T."/>
            <person name="Libault M."/>
            <person name="Sethuraman A."/>
            <person name="Zhang X.-C."/>
            <person name="Shinozaki K."/>
            <person name="Nguyen H.T."/>
            <person name="Wing R.A."/>
            <person name="Cregan P."/>
            <person name="Specht J."/>
            <person name="Grimwood J."/>
            <person name="Rokhsar D."/>
            <person name="Stacey G."/>
            <person name="Shoemaker R.C."/>
            <person name="Jackson S.A."/>
        </authorList>
    </citation>
    <scope>NUCLEOTIDE SEQUENCE [LARGE SCALE GENOMIC DNA]</scope>
    <source>
        <strain evidence="2">cv. Williams 82</strain>
        <tissue evidence="1">Callus</tissue>
    </source>
</reference>
<dbReference type="InParanoid" id="K7MCL8"/>
<dbReference type="HOGENOM" id="CLU_1941861_0_0_1"/>
<dbReference type="PaxDb" id="3847-GLYMA15G24075.1"/>
<name>K7MCL8_SOYBN</name>
<organism evidence="2">
    <name type="scientific">Glycine max</name>
    <name type="common">Soybean</name>
    <name type="synonym">Glycine hispida</name>
    <dbReference type="NCBI Taxonomy" id="3847"/>
    <lineage>
        <taxon>Eukaryota</taxon>
        <taxon>Viridiplantae</taxon>
        <taxon>Streptophyta</taxon>
        <taxon>Embryophyta</taxon>
        <taxon>Tracheophyta</taxon>
        <taxon>Spermatophyta</taxon>
        <taxon>Magnoliopsida</taxon>
        <taxon>eudicotyledons</taxon>
        <taxon>Gunneridae</taxon>
        <taxon>Pentapetalae</taxon>
        <taxon>rosids</taxon>
        <taxon>fabids</taxon>
        <taxon>Fabales</taxon>
        <taxon>Fabaceae</taxon>
        <taxon>Papilionoideae</taxon>
        <taxon>50 kb inversion clade</taxon>
        <taxon>NPAAA clade</taxon>
        <taxon>indigoferoid/millettioid clade</taxon>
        <taxon>Phaseoleae</taxon>
        <taxon>Glycine</taxon>
        <taxon>Glycine subgen. Soja</taxon>
    </lineage>
</organism>
<evidence type="ECO:0000313" key="3">
    <source>
        <dbReference type="Proteomes" id="UP000008827"/>
    </source>
</evidence>
<dbReference type="Gramene" id="KRH12877">
    <property type="protein sequence ID" value="KRH12877"/>
    <property type="gene ID" value="GLYMA_15G201500"/>
</dbReference>
<accession>K7MCL8</accession>
<evidence type="ECO:0000313" key="1">
    <source>
        <dbReference type="EMBL" id="KRH12877.1"/>
    </source>
</evidence>
<protein>
    <submittedName>
        <fullName evidence="1 2">Uncharacterized protein</fullName>
    </submittedName>
</protein>